<dbReference type="AlphaFoldDB" id="A0A4U1IWN7"/>
<reference evidence="1 2" key="1">
    <citation type="submission" date="2019-04" db="EMBL/GenBank/DDBJ databases">
        <authorList>
            <person name="Li Y."/>
            <person name="Wang J."/>
        </authorList>
    </citation>
    <scope>NUCLEOTIDE SEQUENCE [LARGE SCALE GENOMIC DNA]</scope>
    <source>
        <strain evidence="1 2">DSM 14668</strain>
    </source>
</reference>
<dbReference type="PANTHER" id="PTHR30292:SF0">
    <property type="entry name" value="5-OXOPROLINASE SUBUNIT A"/>
    <property type="match status" value="1"/>
</dbReference>
<proteinExistence type="predicted"/>
<dbReference type="SUPFAM" id="SSF88713">
    <property type="entry name" value="Glycoside hydrolase/deacetylase"/>
    <property type="match status" value="1"/>
</dbReference>
<sequence>MVVLMRAVSLNIPVGRRQDEPRELYKFATMASITCGGPGVDERSIKRAIQQAKESWAKIVALVSFPAHGGPIGPSVEPEDVRSAVRDQCTAMLRVAEWQGARIFAVKATDALLLAATANRHVADAILDGAFEGLSMDVPVIGPFEGPMLDYVRTGGLDYLREAYADRGYHADGNLIPEGEPGARIESAAAAAENALRLARTSRFDAIGVHGEGPFAVEIAGAVRTALESQGLLSR</sequence>
<dbReference type="Pfam" id="PF03746">
    <property type="entry name" value="LamB_YcsF"/>
    <property type="match status" value="1"/>
</dbReference>
<dbReference type="EMBL" id="SSMQ01000062">
    <property type="protein sequence ID" value="TKC98891.1"/>
    <property type="molecule type" value="Genomic_DNA"/>
</dbReference>
<dbReference type="GO" id="GO:0005975">
    <property type="term" value="P:carbohydrate metabolic process"/>
    <property type="evidence" value="ECO:0007669"/>
    <property type="project" value="InterPro"/>
</dbReference>
<dbReference type="InterPro" id="IPR011330">
    <property type="entry name" value="Glyco_hydro/deAcase_b/a-brl"/>
</dbReference>
<dbReference type="InterPro" id="IPR005501">
    <property type="entry name" value="LamB/YcsF/PxpA-like"/>
</dbReference>
<keyword evidence="2" id="KW-1185">Reference proteome</keyword>
<dbReference type="Gene3D" id="3.20.20.370">
    <property type="entry name" value="Glycoside hydrolase/deacetylase"/>
    <property type="match status" value="1"/>
</dbReference>
<evidence type="ECO:0000313" key="1">
    <source>
        <dbReference type="EMBL" id="TKC98891.1"/>
    </source>
</evidence>
<organism evidence="1 2">
    <name type="scientific">Polyangium fumosum</name>
    <dbReference type="NCBI Taxonomy" id="889272"/>
    <lineage>
        <taxon>Bacteria</taxon>
        <taxon>Pseudomonadati</taxon>
        <taxon>Myxococcota</taxon>
        <taxon>Polyangia</taxon>
        <taxon>Polyangiales</taxon>
        <taxon>Polyangiaceae</taxon>
        <taxon>Polyangium</taxon>
    </lineage>
</organism>
<dbReference type="Proteomes" id="UP000309215">
    <property type="component" value="Unassembled WGS sequence"/>
</dbReference>
<comment type="caution">
    <text evidence="1">The sequence shown here is derived from an EMBL/GenBank/DDBJ whole genome shotgun (WGS) entry which is preliminary data.</text>
</comment>
<protein>
    <submittedName>
        <fullName evidence="1">Uncharacterized protein</fullName>
    </submittedName>
</protein>
<accession>A0A4U1IWN7</accession>
<dbReference type="PANTHER" id="PTHR30292">
    <property type="entry name" value="UNCHARACTERIZED PROTEIN YBGL-RELATED"/>
    <property type="match status" value="1"/>
</dbReference>
<evidence type="ECO:0000313" key="2">
    <source>
        <dbReference type="Proteomes" id="UP000309215"/>
    </source>
</evidence>
<dbReference type="OrthoDB" id="5501719at2"/>
<name>A0A4U1IWN7_9BACT</name>
<gene>
    <name evidence="1" type="ORF">E8A74_39540</name>
</gene>